<dbReference type="GO" id="GO:0070390">
    <property type="term" value="C:transcription export complex 2"/>
    <property type="evidence" value="ECO:0007669"/>
    <property type="project" value="TreeGrafter"/>
</dbReference>
<dbReference type="Proteomes" id="UP001152747">
    <property type="component" value="Unassembled WGS sequence"/>
</dbReference>
<reference evidence="4" key="1">
    <citation type="submission" date="2022-11" db="EMBL/GenBank/DDBJ databases">
        <authorList>
            <person name="Kikuchi T."/>
        </authorList>
    </citation>
    <scope>NUCLEOTIDE SEQUENCE</scope>
    <source>
        <strain evidence="4">PS1010</strain>
    </source>
</reference>
<sequence length="1120" mass="131639">MDPSKFTFQPKSDAAPKKEFSFASFASKASSGDAPVTVKPSPFSSISSLNTNQNVISDGQEKGFGAKPTFGQTAFQRKPMDQMKIPISNPPTFGANVFEKKAAFDDGKSFALKNPFEAAKLKQEKPHPNFGQTYMERRKLQEERGISKPEIPDRKRATMQPYEAKKGISDRITKRPMFDVSKFKFVRKQDAPPAQPLPGTDETDENPMKFLKSVGSAPNLDNNAVIPDDKLWKPKIPQQSRIEVIKSRESSIPRSFSPELKDDAKLIKKLAELEGRECAGEYEKYAILDERDKILYQLRAINSPVIKQLERCEEMCTEKERYMRIVQKRSSPFECDEATFEVAHQMMVKEYARSAADQERPLPHELRSEKMMEHTMSYLLSQVLDKFPETAEQRTGWYNFLWSRTRAVRKEVTQLSMSDTLALELVERCTRLHILFGYILCDLEVDHFDQKMNNENLGKCLQTLRHLYEDFERRGIKCVNEPEFRSYDVMMHMNDSNVFSQVLSYRSEVRQSPSVCLALQLSISFQNNNYCKFFRLLKSQATYLQCCMSHKLFNEIRSKAVNVITSSYGRNAGYPLDKFCSLLAYDSIDDLKSALDIYGLRIDMDGDQVVLNRDFLSLNDPIPMRPYEWIDKKKNGRFSQVVYGPTLFNFFATFRDVSNSFDHHNLYTKDPILRNILGVNRNVPKFPVTTIAPPRPNPLEITIEQKRKMEELRKMNLVIESLSTNVIDQIVRGLVEEEKMKERMRRKFENEKRRKEEEQRKILENQKKRVEIEQRVARRIQENLENKIVDDILCKIIDKEAAEQRKRREIQIAEKMTNKFWEKIVIKFVDSHVSKICGEFVEHKNQIRSKLENFKQNISRQWLLQFCNHWREWAKTKKAKRIRRAEKIRECIPKWEAAQDTSLLRKYDREEKKMNLSPKEADTFVRSKIIEKRREHRIARRVLSKWQQFAAEKREIRKMATEMCRKENAFFEKFGKLEILRKRTFTFDDPEEIVERKRSPKREPLRESKSFSVFEASTSSAADITVARDQIETWKHDGMPSELKEKLKRRRESFEKEQNEHILKKNKQEEIMIGDIQKQTSKMDKMSEEASKLLEEANNFKNEMRKFMCDLEIRRVSQQL</sequence>
<organism evidence="4 5">
    <name type="scientific">Caenorhabditis angaria</name>
    <dbReference type="NCBI Taxonomy" id="860376"/>
    <lineage>
        <taxon>Eukaryota</taxon>
        <taxon>Metazoa</taxon>
        <taxon>Ecdysozoa</taxon>
        <taxon>Nematoda</taxon>
        <taxon>Chromadorea</taxon>
        <taxon>Rhabditida</taxon>
        <taxon>Rhabditina</taxon>
        <taxon>Rhabditomorpha</taxon>
        <taxon>Rhabditoidea</taxon>
        <taxon>Rhabditidae</taxon>
        <taxon>Peloderinae</taxon>
        <taxon>Caenorhabditis</taxon>
    </lineage>
</organism>
<gene>
    <name evidence="4" type="ORF">CAMP_LOCUS11887</name>
</gene>
<dbReference type="GO" id="GO:0006406">
    <property type="term" value="P:mRNA export from nucleus"/>
    <property type="evidence" value="ECO:0007669"/>
    <property type="project" value="TreeGrafter"/>
</dbReference>
<dbReference type="PANTHER" id="PTHR12436">
    <property type="entry name" value="80 KDA MCM3-ASSOCIATED PROTEIN"/>
    <property type="match status" value="1"/>
</dbReference>
<keyword evidence="1" id="KW-0175">Coiled coil</keyword>
<feature type="coiled-coil region" evidence="1">
    <location>
        <begin position="1044"/>
        <end position="1110"/>
    </location>
</feature>
<feature type="region of interest" description="Disordered" evidence="2">
    <location>
        <begin position="138"/>
        <end position="170"/>
    </location>
</feature>
<feature type="domain" description="SAC3/GANP/THP3 conserved" evidence="3">
    <location>
        <begin position="315"/>
        <end position="603"/>
    </location>
</feature>
<keyword evidence="5" id="KW-1185">Reference proteome</keyword>
<dbReference type="InterPro" id="IPR005062">
    <property type="entry name" value="SAC3/GANP/THP3_conserved"/>
</dbReference>
<evidence type="ECO:0000259" key="3">
    <source>
        <dbReference type="Pfam" id="PF03399"/>
    </source>
</evidence>
<feature type="region of interest" description="Disordered" evidence="2">
    <location>
        <begin position="29"/>
        <end position="65"/>
    </location>
</feature>
<dbReference type="GO" id="GO:0005737">
    <property type="term" value="C:cytoplasm"/>
    <property type="evidence" value="ECO:0007669"/>
    <property type="project" value="TreeGrafter"/>
</dbReference>
<evidence type="ECO:0000256" key="1">
    <source>
        <dbReference type="SAM" id="Coils"/>
    </source>
</evidence>
<comment type="caution">
    <text evidence="4">The sequence shown here is derived from an EMBL/GenBank/DDBJ whole genome shotgun (WGS) entry which is preliminary data.</text>
</comment>
<feature type="coiled-coil region" evidence="1">
    <location>
        <begin position="734"/>
        <end position="819"/>
    </location>
</feature>
<evidence type="ECO:0000256" key="2">
    <source>
        <dbReference type="SAM" id="MobiDB-lite"/>
    </source>
</evidence>
<evidence type="ECO:0000313" key="4">
    <source>
        <dbReference type="EMBL" id="CAI5449250.1"/>
    </source>
</evidence>
<dbReference type="OrthoDB" id="21502at2759"/>
<dbReference type="Pfam" id="PF03399">
    <property type="entry name" value="SAC3_GANP"/>
    <property type="match status" value="1"/>
</dbReference>
<dbReference type="AlphaFoldDB" id="A0A9P1IPZ7"/>
<dbReference type="Gene3D" id="1.25.40.990">
    <property type="match status" value="1"/>
</dbReference>
<name>A0A9P1IPZ7_9PELO</name>
<dbReference type="PANTHER" id="PTHR12436:SF3">
    <property type="entry name" value="GERMINAL-CENTER ASSOCIATED NUCLEAR PROTEIN"/>
    <property type="match status" value="1"/>
</dbReference>
<feature type="compositionally biased region" description="Basic and acidic residues" evidence="2">
    <location>
        <begin position="138"/>
        <end position="156"/>
    </location>
</feature>
<proteinExistence type="predicted"/>
<feature type="compositionally biased region" description="Polar residues" evidence="2">
    <location>
        <begin position="42"/>
        <end position="57"/>
    </location>
</feature>
<dbReference type="InterPro" id="IPR045107">
    <property type="entry name" value="SAC3/GANP/THP3"/>
</dbReference>
<evidence type="ECO:0000313" key="5">
    <source>
        <dbReference type="Proteomes" id="UP001152747"/>
    </source>
</evidence>
<accession>A0A9P1IPZ7</accession>
<dbReference type="EMBL" id="CANHGI010000004">
    <property type="protein sequence ID" value="CAI5449250.1"/>
    <property type="molecule type" value="Genomic_DNA"/>
</dbReference>
<protein>
    <recommendedName>
        <fullName evidence="3">SAC3/GANP/THP3 conserved domain-containing protein</fullName>
    </recommendedName>
</protein>